<dbReference type="Proteomes" id="UP000782610">
    <property type="component" value="Unassembled WGS sequence"/>
</dbReference>
<keyword evidence="6" id="KW-0574">Periplasm</keyword>
<comment type="subcellular location">
    <subcellularLocation>
        <location evidence="1">Periplasm</location>
    </subcellularLocation>
</comment>
<organism evidence="10 11">
    <name type="scientific">Devosia nanyangense</name>
    <dbReference type="NCBI Taxonomy" id="1228055"/>
    <lineage>
        <taxon>Bacteria</taxon>
        <taxon>Pseudomonadati</taxon>
        <taxon>Pseudomonadota</taxon>
        <taxon>Alphaproteobacteria</taxon>
        <taxon>Hyphomicrobiales</taxon>
        <taxon>Devosiaceae</taxon>
        <taxon>Devosia</taxon>
    </lineage>
</organism>
<keyword evidence="5 9" id="KW-0732">Signal</keyword>
<protein>
    <recommendedName>
        <fullName evidence="8">Probable sugar-binding periplasmic protein</fullName>
    </recommendedName>
</protein>
<dbReference type="Pfam" id="PF01547">
    <property type="entry name" value="SBP_bac_1"/>
    <property type="match status" value="1"/>
</dbReference>
<evidence type="ECO:0000256" key="5">
    <source>
        <dbReference type="ARBA" id="ARBA00022729"/>
    </source>
</evidence>
<evidence type="ECO:0000256" key="2">
    <source>
        <dbReference type="ARBA" id="ARBA00008520"/>
    </source>
</evidence>
<evidence type="ECO:0000313" key="10">
    <source>
        <dbReference type="EMBL" id="MBI4921689.1"/>
    </source>
</evidence>
<comment type="caution">
    <text evidence="10">The sequence shown here is derived from an EMBL/GenBank/DDBJ whole genome shotgun (WGS) entry which is preliminary data.</text>
</comment>
<dbReference type="GO" id="GO:0042597">
    <property type="term" value="C:periplasmic space"/>
    <property type="evidence" value="ECO:0007669"/>
    <property type="project" value="UniProtKB-SubCell"/>
</dbReference>
<dbReference type="EMBL" id="JACRAF010000023">
    <property type="protein sequence ID" value="MBI4921689.1"/>
    <property type="molecule type" value="Genomic_DNA"/>
</dbReference>
<gene>
    <name evidence="10" type="ORF">HY834_08060</name>
</gene>
<keyword evidence="3" id="KW-0813">Transport</keyword>
<proteinExistence type="inferred from homology"/>
<comment type="function">
    <text evidence="7">Part of a binding-protein-dependent transport system for a sugar.</text>
</comment>
<dbReference type="PANTHER" id="PTHR43649:SF28">
    <property type="entry name" value="BINDING PROTEIN COMPONENT OF ABC SUGAR TRANSPORTER-RELATED"/>
    <property type="match status" value="1"/>
</dbReference>
<dbReference type="PANTHER" id="PTHR43649">
    <property type="entry name" value="ARABINOSE-BINDING PROTEIN-RELATED"/>
    <property type="match status" value="1"/>
</dbReference>
<comment type="similarity">
    <text evidence="2">Belongs to the bacterial solute-binding protein 1 family.</text>
</comment>
<evidence type="ECO:0000256" key="9">
    <source>
        <dbReference type="SAM" id="SignalP"/>
    </source>
</evidence>
<feature type="chain" id="PRO_5036897464" description="Probable sugar-binding periplasmic protein" evidence="9">
    <location>
        <begin position="26"/>
        <end position="416"/>
    </location>
</feature>
<sequence length="416" mass="44630">MTMKKYLAGLAAALMLGAATTVAQATDLVVYHGWSSPAEVAALNVLKTGLEARGHTWTDLAIPHDSGASVSLINLVTGGNPPNVFMEADPGFYRDLATQGLDFDLTQWFTDNHVTENLASSVVKSITVDGKIVKVPTALHIDGMVYYNMDVAKQAGVDPAAWTSLDAMFADFDKIKAAGFIPLAIGGQQWQVGYLTHTLAAAVGGAELYNGLYSETPDKAVLDSPAMHDLLTWIRRWQQAADEGSPNRDWNVTTNMVITGKALMQIHGDWMKGEWRAAGKEAGKDFGCVNIPGTKGLVVTTDAWGLLGGVDDAHKQAELDFAAVVTDPNVQADFAAAKGSSPLRTDAPKDKLDICSATVLKALENPGGQFQNPHNTASTDWLNSTWDVMFKYWSEPNMTADDAIAQLKDAFDTILG</sequence>
<dbReference type="AlphaFoldDB" id="A0A933KZX5"/>
<name>A0A933KZX5_9HYPH</name>
<accession>A0A933KZX5</accession>
<feature type="signal peptide" evidence="9">
    <location>
        <begin position="1"/>
        <end position="25"/>
    </location>
</feature>
<evidence type="ECO:0000256" key="7">
    <source>
        <dbReference type="ARBA" id="ARBA00049629"/>
    </source>
</evidence>
<dbReference type="InterPro" id="IPR050490">
    <property type="entry name" value="Bact_solute-bd_prot1"/>
</dbReference>
<evidence type="ECO:0000256" key="8">
    <source>
        <dbReference type="ARBA" id="ARBA00049753"/>
    </source>
</evidence>
<evidence type="ECO:0000256" key="4">
    <source>
        <dbReference type="ARBA" id="ARBA00022597"/>
    </source>
</evidence>
<dbReference type="InterPro" id="IPR006059">
    <property type="entry name" value="SBP"/>
</dbReference>
<evidence type="ECO:0000256" key="3">
    <source>
        <dbReference type="ARBA" id="ARBA00022448"/>
    </source>
</evidence>
<keyword evidence="4" id="KW-0762">Sugar transport</keyword>
<dbReference type="Gene3D" id="3.40.190.10">
    <property type="entry name" value="Periplasmic binding protein-like II"/>
    <property type="match status" value="2"/>
</dbReference>
<evidence type="ECO:0000256" key="1">
    <source>
        <dbReference type="ARBA" id="ARBA00004418"/>
    </source>
</evidence>
<evidence type="ECO:0000313" key="11">
    <source>
        <dbReference type="Proteomes" id="UP000782610"/>
    </source>
</evidence>
<reference evidence="10" key="1">
    <citation type="submission" date="2020-07" db="EMBL/GenBank/DDBJ databases">
        <title>Huge and variable diversity of episymbiotic CPR bacteria and DPANN archaea in groundwater ecosystems.</title>
        <authorList>
            <person name="He C.Y."/>
            <person name="Keren R."/>
            <person name="Whittaker M."/>
            <person name="Farag I.F."/>
            <person name="Doudna J."/>
            <person name="Cate J.H.D."/>
            <person name="Banfield J.F."/>
        </authorList>
    </citation>
    <scope>NUCLEOTIDE SEQUENCE</scope>
    <source>
        <strain evidence="10">NC_groundwater_1586_Pr3_B-0.1um_66_15</strain>
    </source>
</reference>
<dbReference type="SUPFAM" id="SSF53850">
    <property type="entry name" value="Periplasmic binding protein-like II"/>
    <property type="match status" value="1"/>
</dbReference>
<evidence type="ECO:0000256" key="6">
    <source>
        <dbReference type="ARBA" id="ARBA00022764"/>
    </source>
</evidence>